<evidence type="ECO:0000259" key="2">
    <source>
        <dbReference type="Pfam" id="PF20411"/>
    </source>
</evidence>
<evidence type="ECO:0000256" key="1">
    <source>
        <dbReference type="SAM" id="MobiDB-lite"/>
    </source>
</evidence>
<keyword evidence="4" id="KW-1185">Reference proteome</keyword>
<accession>A0ABP1DFT1</accession>
<organism evidence="3 4">
    <name type="scientific">Somion occarium</name>
    <dbReference type="NCBI Taxonomy" id="3059160"/>
    <lineage>
        <taxon>Eukaryota</taxon>
        <taxon>Fungi</taxon>
        <taxon>Dikarya</taxon>
        <taxon>Basidiomycota</taxon>
        <taxon>Agaricomycotina</taxon>
        <taxon>Agaricomycetes</taxon>
        <taxon>Polyporales</taxon>
        <taxon>Cerrenaceae</taxon>
        <taxon>Somion</taxon>
    </lineage>
</organism>
<feature type="compositionally biased region" description="Basic and acidic residues" evidence="1">
    <location>
        <begin position="629"/>
        <end position="639"/>
    </location>
</feature>
<proteinExistence type="predicted"/>
<gene>
    <name evidence="3" type="ORF">GFSPODELE1_LOCUS6002</name>
</gene>
<feature type="compositionally biased region" description="Polar residues" evidence="1">
    <location>
        <begin position="413"/>
        <end position="423"/>
    </location>
</feature>
<feature type="compositionally biased region" description="Acidic residues" evidence="1">
    <location>
        <begin position="951"/>
        <end position="961"/>
    </location>
</feature>
<sequence>MNHNCPDCVPLADHDAALDVFNRERERNKKERDAARSELTQQYTKVAELEIANSKLHTGLHAAEECNEELKLKLRDSEEKNMALLKRLDEMERKRKEDEAEYDRMLEELKRKLKALSSLPSPDVTSVSSSSPSSVQGSVCADVDPTFHNLRMDEESPAVAEQTKDQVDSLQVLTSSLDTPPVHSGPTSTELRSSQDAFPITPISPSRAKLATSVLSRMKGRLTSVQPSSESTTPSSATSEQPNEISDESSGMSHPEQLPMEPSPEIELPSRIAEPSVPTSMEQSLPMPGSLSTPNRLSTTEIHTQLPNADKGNNDETVSKLTTPSVPNGSSPIKPISKPRRGSRLEVNKVTRIVRRPSSSSSTPSFTQALKVGHPRGHKPFNSSAYKKPLSTQPRVERPRPLQSAPLKHSKSHASQSNFVASKSDSKPHFQIQAGSSVTPDITAARNPRLPLSRASKAALSNASKVVVTDLAVSLTHTMQDNVNSTSLHPVKRKAFQLEPSSSILLHKRRRTRNNAYVLVNHADRSWDVHSLSELGRPPADIDLTVSDEESDEERSVRKALTPREHVWKEESFETDEHGGRVKSTAENSESCEKSSAGPTAVLSLFDDSELSDLTDSENGDEDAEGEPDVFRPLDEHLTGDSMPAGESFSNFTSGVAGDNGSNSARNNMNYHLQAPRTCPTATRNVKSEVKQEEVGLNTLDETSRGHRLDGVATFPVQTEEHISSVTVTRQFLSTKYGGSPQGLYPIIDRRAHKHNYHLFFPTLQNNPDAPRKPGDAGLLYRTIPQVPWGNQTLKMFVKLKANNYLYMGDYQIIPTTPLSQEEFQRLPLKTKRAWARLILSRSKERRIRARILLRKKLDREPTQGEVSTFVSQYPRDRFAVSIDDAVDAYSCGQETFYIFLLQCVGYDDAFQRELANTFPARAPASSAHPLSAKKPKSSAVCQKRPRHAMEEDDDDSEYSP</sequence>
<feature type="region of interest" description="Disordered" evidence="1">
    <location>
        <begin position="922"/>
        <end position="961"/>
    </location>
</feature>
<feature type="compositionally biased region" description="Polar residues" evidence="1">
    <location>
        <begin position="319"/>
        <end position="331"/>
    </location>
</feature>
<dbReference type="EMBL" id="OZ037947">
    <property type="protein sequence ID" value="CAL1706700.1"/>
    <property type="molecule type" value="Genomic_DNA"/>
</dbReference>
<feature type="region of interest" description="Disordered" evidence="1">
    <location>
        <begin position="538"/>
        <end position="597"/>
    </location>
</feature>
<feature type="region of interest" description="Disordered" evidence="1">
    <location>
        <begin position="355"/>
        <end position="443"/>
    </location>
</feature>
<feature type="domain" description="DUF6697" evidence="2">
    <location>
        <begin position="727"/>
        <end position="917"/>
    </location>
</feature>
<feature type="compositionally biased region" description="Low complexity" evidence="1">
    <location>
        <begin position="223"/>
        <end position="242"/>
    </location>
</feature>
<dbReference type="Pfam" id="PF20411">
    <property type="entry name" value="DUF6697"/>
    <property type="match status" value="1"/>
</dbReference>
<feature type="region of interest" description="Disordered" evidence="1">
    <location>
        <begin position="117"/>
        <end position="204"/>
    </location>
</feature>
<feature type="compositionally biased region" description="Polar residues" evidence="1">
    <location>
        <begin position="185"/>
        <end position="196"/>
    </location>
</feature>
<feature type="region of interest" description="Disordered" evidence="1">
    <location>
        <begin position="221"/>
        <end position="343"/>
    </location>
</feature>
<dbReference type="Proteomes" id="UP001497453">
    <property type="component" value="Chromosome 4"/>
</dbReference>
<feature type="compositionally biased region" description="Basic and acidic residues" evidence="1">
    <location>
        <begin position="554"/>
        <end position="580"/>
    </location>
</feature>
<feature type="compositionally biased region" description="Polar residues" evidence="1">
    <location>
        <begin position="290"/>
        <end position="307"/>
    </location>
</feature>
<feature type="compositionally biased region" description="Polar residues" evidence="1">
    <location>
        <begin position="168"/>
        <end position="178"/>
    </location>
</feature>
<feature type="compositionally biased region" description="Polar residues" evidence="1">
    <location>
        <begin position="381"/>
        <end position="394"/>
    </location>
</feature>
<evidence type="ECO:0000313" key="3">
    <source>
        <dbReference type="EMBL" id="CAL1706700.1"/>
    </source>
</evidence>
<dbReference type="InterPro" id="IPR046520">
    <property type="entry name" value="DUF6697"/>
</dbReference>
<evidence type="ECO:0000313" key="4">
    <source>
        <dbReference type="Proteomes" id="UP001497453"/>
    </source>
</evidence>
<name>A0ABP1DFT1_9APHY</name>
<feature type="region of interest" description="Disordered" evidence="1">
    <location>
        <begin position="611"/>
        <end position="652"/>
    </location>
</feature>
<feature type="compositionally biased region" description="Low complexity" evidence="1">
    <location>
        <begin position="117"/>
        <end position="139"/>
    </location>
</feature>
<feature type="compositionally biased region" description="Acidic residues" evidence="1">
    <location>
        <begin position="611"/>
        <end position="628"/>
    </location>
</feature>
<protein>
    <recommendedName>
        <fullName evidence="2">DUF6697 domain-containing protein</fullName>
    </recommendedName>
</protein>
<reference evidence="4" key="1">
    <citation type="submission" date="2024-04" db="EMBL/GenBank/DDBJ databases">
        <authorList>
            <person name="Shaw F."/>
            <person name="Minotto A."/>
        </authorList>
    </citation>
    <scope>NUCLEOTIDE SEQUENCE [LARGE SCALE GENOMIC DNA]</scope>
</reference>